<reference evidence="4 5" key="2">
    <citation type="submission" date="2018-11" db="EMBL/GenBank/DDBJ databases">
        <authorList>
            <consortium name="Pathogen Informatics"/>
        </authorList>
    </citation>
    <scope>NUCLEOTIDE SEQUENCE [LARGE SCALE GENOMIC DNA]</scope>
</reference>
<feature type="compositionally biased region" description="Low complexity" evidence="3">
    <location>
        <begin position="825"/>
        <end position="835"/>
    </location>
</feature>
<dbReference type="WBParaSite" id="HNAJ_0000156201-mRNA-1">
    <property type="protein sequence ID" value="HNAJ_0000156201-mRNA-1"/>
    <property type="gene ID" value="HNAJ_0000156201"/>
</dbReference>
<proteinExistence type="predicted"/>
<feature type="compositionally biased region" description="Basic residues" evidence="3">
    <location>
        <begin position="814"/>
        <end position="824"/>
    </location>
</feature>
<feature type="region of interest" description="Disordered" evidence="3">
    <location>
        <begin position="712"/>
        <end position="732"/>
    </location>
</feature>
<dbReference type="SUPFAM" id="SSF47769">
    <property type="entry name" value="SAM/Pointed domain"/>
    <property type="match status" value="1"/>
</dbReference>
<keyword evidence="2" id="KW-0963">Cytoplasm</keyword>
<keyword evidence="5" id="KW-1185">Reference proteome</keyword>
<dbReference type="GO" id="GO:0000932">
    <property type="term" value="C:P-body"/>
    <property type="evidence" value="ECO:0007669"/>
    <property type="project" value="TreeGrafter"/>
</dbReference>
<sequence>MSHTFKPEDSKNVHNQIPIIYIENNCSTDPSQYSPPGRHLPTYMPDSELSADRDLSLNNQTSQFLCWFGDLSSPKQFVYTVLTLQNISSDYLKLVHSLITYRLGEDFHHNSIATKAVDIEYLKGLDQSSDDFSATILELLFSLDSSKDKAADLNQIHDIYLTLVDKALENASQQKLVFDDICDSLEGQLLIVAMSTPLFTLEDRHFLRKNIKLRSVTGNSWQSAGLLNLVNELFEVFELNRTGSEGCFVPFCLFVEFSCVVLCPSKSLSRNVRSSSINSPFPFIPRSLHTFQSRRHHSLVPPTSENSLLVPSPFAMAHPFSSSTSSSPNSSGFVSGSESMYQGLNEPSTLSIRGNRLAAPSLSRLYLLRRQSASPYSPQEGELKEEDDSASSSGNPTKLDISGSCTSLLIPPQNEVVLSSFESSEAITSDMSMRQSEERSHVPCLTVSSPPPPQTNVPSTPPPPQISCEEFTDQPRRSSISKELQRSGETLSGAASLRDEQFEDPGMAQIPVWLKSLRLHKYIGLFKCLTYYQMLGITDEWLQRQHVTQGARNKILVSIANLSTRSATLTNLESLIETCAQNSSLRASTLRGCLYELRSCLQTPFPPSPSQPSATSPQRCISPTSSLEDTNFVFGSDVEDFVGVDDGDFDDFQPSSRSLCQCPCTNSDTCLFDRSGVGLVSPKRPKSSEGGAASAVTAVNTTEIETIRQFFPSDNSHEQPVTTEEQEQQGAPSCKEAVAEENLSEQIMRCLNHGYKALLIEPVENDDNYGFFIQLLGIVLDHPSFSRSQKDQVISWEKELIDRLGPAPPPPRRSSYHHHHRATSRRSSYQYSSPPYQGPHIDRGGSHSAPYTPRSSVGPPVLTRPYFTSPVRMSFLHPQSQQPTPHSPFLHAQSLFSSGGPGPRWVGGIVRGRSAEPDVYHHHHQGGGGIPLRATVYHEQQQPAAPPPPPPVMIVPSTHCGQHQQRVASMDSLTVVSTPYGLMEPYPTSAHPFLPRTRLISCHDPHVSSDLSAPSVSPFASPELHQSAATTVCFNLLPPPLPHSRGGAPEGAAFLSPSPSSQLQPPPQPGPSSQSPARWMGRASVSSGSSVISEYSTAEINRDLELLTEKVTKLAIEGEPLALANRIPQANRLQCKNKQEYLFVSPSGFLITPAYKVLDKWTKAGL</sequence>
<feature type="region of interest" description="Disordered" evidence="3">
    <location>
        <begin position="1042"/>
        <end position="1080"/>
    </location>
</feature>
<evidence type="ECO:0000313" key="6">
    <source>
        <dbReference type="WBParaSite" id="HNAJ_0000156201-mRNA-1"/>
    </source>
</evidence>
<evidence type="ECO:0000313" key="4">
    <source>
        <dbReference type="EMBL" id="VDN97420.1"/>
    </source>
</evidence>
<feature type="region of interest" description="Disordered" evidence="3">
    <location>
        <begin position="428"/>
        <end position="492"/>
    </location>
</feature>
<evidence type="ECO:0000256" key="1">
    <source>
        <dbReference type="ARBA" id="ARBA00004496"/>
    </source>
</evidence>
<dbReference type="PANTHER" id="PTHR12515">
    <property type="entry name" value="STERILE ALPHA MOTIF DOMAIN CONTAINING PROTEIN 4-RELATED"/>
    <property type="match status" value="1"/>
</dbReference>
<dbReference type="Gene3D" id="1.10.150.50">
    <property type="entry name" value="Transcription Factor, Ets-1"/>
    <property type="match status" value="1"/>
</dbReference>
<dbReference type="GO" id="GO:0003729">
    <property type="term" value="F:mRNA binding"/>
    <property type="evidence" value="ECO:0007669"/>
    <property type="project" value="TreeGrafter"/>
</dbReference>
<gene>
    <name evidence="4" type="ORF">HNAJ_LOCUS1561</name>
</gene>
<dbReference type="InterPro" id="IPR013761">
    <property type="entry name" value="SAM/pointed_sf"/>
</dbReference>
<feature type="compositionally biased region" description="Pro residues" evidence="3">
    <location>
        <begin position="449"/>
        <end position="465"/>
    </location>
</feature>
<dbReference type="OrthoDB" id="2155283at2759"/>
<accession>A0A158QH62</accession>
<evidence type="ECO:0000256" key="2">
    <source>
        <dbReference type="ARBA" id="ARBA00022490"/>
    </source>
</evidence>
<name>A0A158QH62_RODNA</name>
<comment type="subcellular location">
    <subcellularLocation>
        <location evidence="1">Cytoplasm</location>
    </subcellularLocation>
</comment>
<feature type="compositionally biased region" description="Polar residues" evidence="3">
    <location>
        <begin position="477"/>
        <end position="490"/>
    </location>
</feature>
<dbReference type="PANTHER" id="PTHR12515:SF5">
    <property type="entry name" value="PROTEIN SMAUG"/>
    <property type="match status" value="1"/>
</dbReference>
<feature type="region of interest" description="Disordered" evidence="3">
    <location>
        <begin position="804"/>
        <end position="861"/>
    </location>
</feature>
<organism evidence="6">
    <name type="scientific">Rodentolepis nana</name>
    <name type="common">Dwarf tapeworm</name>
    <name type="synonym">Hymenolepis nana</name>
    <dbReference type="NCBI Taxonomy" id="102285"/>
    <lineage>
        <taxon>Eukaryota</taxon>
        <taxon>Metazoa</taxon>
        <taxon>Spiralia</taxon>
        <taxon>Lophotrochozoa</taxon>
        <taxon>Platyhelminthes</taxon>
        <taxon>Cestoda</taxon>
        <taxon>Eucestoda</taxon>
        <taxon>Cyclophyllidea</taxon>
        <taxon>Hymenolepididae</taxon>
        <taxon>Rodentolepis</taxon>
    </lineage>
</organism>
<dbReference type="InterPro" id="IPR050897">
    <property type="entry name" value="SMAUG/VTS1_RNA-bind"/>
</dbReference>
<protein>
    <submittedName>
        <fullName evidence="6">Non-specific serine/threonine protein kinase</fullName>
    </submittedName>
</protein>
<dbReference type="GO" id="GO:0000289">
    <property type="term" value="P:nuclear-transcribed mRNA poly(A) tail shortening"/>
    <property type="evidence" value="ECO:0007669"/>
    <property type="project" value="TreeGrafter"/>
</dbReference>
<dbReference type="STRING" id="102285.A0A158QH62"/>
<dbReference type="Proteomes" id="UP000278807">
    <property type="component" value="Unassembled WGS sequence"/>
</dbReference>
<evidence type="ECO:0000256" key="3">
    <source>
        <dbReference type="SAM" id="MobiDB-lite"/>
    </source>
</evidence>
<dbReference type="AlphaFoldDB" id="A0A158QH62"/>
<evidence type="ECO:0000313" key="5">
    <source>
        <dbReference type="Proteomes" id="UP000278807"/>
    </source>
</evidence>
<feature type="region of interest" description="Disordered" evidence="3">
    <location>
        <begin position="373"/>
        <end position="406"/>
    </location>
</feature>
<dbReference type="EMBL" id="UZAE01000621">
    <property type="protein sequence ID" value="VDN97420.1"/>
    <property type="molecule type" value="Genomic_DNA"/>
</dbReference>
<reference evidence="6" key="1">
    <citation type="submission" date="2016-04" db="UniProtKB">
        <authorList>
            <consortium name="WormBaseParasite"/>
        </authorList>
    </citation>
    <scope>IDENTIFICATION</scope>
</reference>